<dbReference type="InterPro" id="IPR018389">
    <property type="entry name" value="DctP_fam"/>
</dbReference>
<dbReference type="EMBL" id="FMKA01000025">
    <property type="protein sequence ID" value="SCP98740.1"/>
    <property type="molecule type" value="Genomic_DNA"/>
</dbReference>
<dbReference type="GO" id="GO:0055085">
    <property type="term" value="P:transmembrane transport"/>
    <property type="evidence" value="ECO:0007669"/>
    <property type="project" value="InterPro"/>
</dbReference>
<protein>
    <submittedName>
        <fullName evidence="4">Tripartite ATP-independent transporter solute receptor, DctP family</fullName>
    </submittedName>
</protein>
<gene>
    <name evidence="4" type="ORF">SAMN05421730_102526</name>
</gene>
<dbReference type="InterPro" id="IPR038404">
    <property type="entry name" value="TRAP_DctP_sf"/>
</dbReference>
<dbReference type="Proteomes" id="UP000199315">
    <property type="component" value="Unassembled WGS sequence"/>
</dbReference>
<evidence type="ECO:0000313" key="4">
    <source>
        <dbReference type="EMBL" id="SCP98740.1"/>
    </source>
</evidence>
<dbReference type="OrthoDB" id="9815946at2"/>
<feature type="signal peptide" evidence="3">
    <location>
        <begin position="1"/>
        <end position="26"/>
    </location>
</feature>
<dbReference type="InterPro" id="IPR004682">
    <property type="entry name" value="TRAP_DctP"/>
</dbReference>
<feature type="region of interest" description="Disordered" evidence="2">
    <location>
        <begin position="25"/>
        <end position="53"/>
    </location>
</feature>
<dbReference type="STRING" id="1619234.SAMN05421730_102526"/>
<dbReference type="NCBIfam" id="NF037995">
    <property type="entry name" value="TRAP_S1"/>
    <property type="match status" value="1"/>
</dbReference>
<name>A0A1D3TWS8_9FIRM</name>
<dbReference type="NCBIfam" id="TIGR00787">
    <property type="entry name" value="dctP"/>
    <property type="match status" value="1"/>
</dbReference>
<evidence type="ECO:0000256" key="1">
    <source>
        <dbReference type="ARBA" id="ARBA00022729"/>
    </source>
</evidence>
<dbReference type="PIRSF" id="PIRSF006470">
    <property type="entry name" value="DctB"/>
    <property type="match status" value="1"/>
</dbReference>
<feature type="chain" id="PRO_5039361203" evidence="3">
    <location>
        <begin position="27"/>
        <end position="358"/>
    </location>
</feature>
<dbReference type="GO" id="GO:0030246">
    <property type="term" value="F:carbohydrate binding"/>
    <property type="evidence" value="ECO:0007669"/>
    <property type="project" value="TreeGrafter"/>
</dbReference>
<organism evidence="4 5">
    <name type="scientific">Anaerobium acetethylicum</name>
    <dbReference type="NCBI Taxonomy" id="1619234"/>
    <lineage>
        <taxon>Bacteria</taxon>
        <taxon>Bacillati</taxon>
        <taxon>Bacillota</taxon>
        <taxon>Clostridia</taxon>
        <taxon>Lachnospirales</taxon>
        <taxon>Lachnospiraceae</taxon>
        <taxon>Anaerobium</taxon>
    </lineage>
</organism>
<dbReference type="AlphaFoldDB" id="A0A1D3TWS8"/>
<keyword evidence="5" id="KW-1185">Reference proteome</keyword>
<dbReference type="CDD" id="cd13603">
    <property type="entry name" value="PBP2_TRAP_Siap_TeaA_like"/>
    <property type="match status" value="1"/>
</dbReference>
<evidence type="ECO:0000256" key="2">
    <source>
        <dbReference type="SAM" id="MobiDB-lite"/>
    </source>
</evidence>
<dbReference type="PANTHER" id="PTHR33376:SF2">
    <property type="entry name" value="DICARBOXYLATE-BINDING PERIPLASMIC PROTEIN"/>
    <property type="match status" value="1"/>
</dbReference>
<dbReference type="Gene3D" id="3.40.190.170">
    <property type="entry name" value="Bacterial extracellular solute-binding protein, family 7"/>
    <property type="match status" value="1"/>
</dbReference>
<dbReference type="PANTHER" id="PTHR33376">
    <property type="match status" value="1"/>
</dbReference>
<proteinExistence type="predicted"/>
<accession>A0A1D3TWS8</accession>
<reference evidence="4 5" key="1">
    <citation type="submission" date="2016-09" db="EMBL/GenBank/DDBJ databases">
        <authorList>
            <person name="Capua I."/>
            <person name="De Benedictis P."/>
            <person name="Joannis T."/>
            <person name="Lombin L.H."/>
            <person name="Cattoli G."/>
        </authorList>
    </citation>
    <scope>NUCLEOTIDE SEQUENCE [LARGE SCALE GENOMIC DNA]</scope>
    <source>
        <strain evidence="4 5">GluBS11</strain>
    </source>
</reference>
<keyword evidence="1 3" id="KW-0732">Signal</keyword>
<keyword evidence="4" id="KW-0675">Receptor</keyword>
<dbReference type="PROSITE" id="PS51257">
    <property type="entry name" value="PROKAR_LIPOPROTEIN"/>
    <property type="match status" value="1"/>
</dbReference>
<dbReference type="GO" id="GO:0030288">
    <property type="term" value="C:outer membrane-bounded periplasmic space"/>
    <property type="evidence" value="ECO:0007669"/>
    <property type="project" value="InterPro"/>
</dbReference>
<evidence type="ECO:0000313" key="5">
    <source>
        <dbReference type="Proteomes" id="UP000199315"/>
    </source>
</evidence>
<dbReference type="Pfam" id="PF03480">
    <property type="entry name" value="DctP"/>
    <property type="match status" value="1"/>
</dbReference>
<sequence length="358" mass="39163">MKRKLTSVLVAACLTVVMTGCGSLGASGSATTENEATESKATENEGNETEASGEGASIVLKYAELNPAEHPMAQGGTKFAELVNEKSNGRIKVELYFNATLGDEKSSMQGVQIGTIDMFRANTNNMGDYNCKIMNALALPYVFTDLEHLHTTLKGEIGQELLDAVQTSGTQMVALGYLEEGPRNMFFTEKAVTTLADLKGLKVRVPETELMIKTMEALGANPTPISYAELYTSLQTGVVDGAENAVTGYVTNSFNEVAPYYVKDAHTFGPGLIVISEKVWDTMSAEDQAILQEAAGEAQDYVYEITEELEEEYYKLLEEKGTEVLEVEDIEKWRDAVKEVYSLYGQEIEDLVTRIQAK</sequence>
<evidence type="ECO:0000256" key="3">
    <source>
        <dbReference type="SAM" id="SignalP"/>
    </source>
</evidence>
<dbReference type="RefSeq" id="WP_091235874.1">
    <property type="nucleotide sequence ID" value="NZ_FMKA01000025.1"/>
</dbReference>